<dbReference type="SUPFAM" id="SSF82153">
    <property type="entry name" value="FAS1 domain"/>
    <property type="match status" value="1"/>
</dbReference>
<dbReference type="OrthoDB" id="2015130at2759"/>
<feature type="signal peptide" evidence="3">
    <location>
        <begin position="1"/>
        <end position="25"/>
    </location>
</feature>
<dbReference type="InterPro" id="IPR052806">
    <property type="entry name" value="Fasciclin-like_AGP"/>
</dbReference>
<feature type="region of interest" description="Disordered" evidence="2">
    <location>
        <begin position="268"/>
        <end position="295"/>
    </location>
</feature>
<dbReference type="Gramene" id="Manes.03G066900.1.v8.1">
    <property type="protein sequence ID" value="Manes.03G066900.1.v8.1.CDS.1"/>
    <property type="gene ID" value="Manes.03G066900.v8.1"/>
</dbReference>
<reference evidence="6" key="1">
    <citation type="journal article" date="2016" name="Nat. Biotechnol.">
        <title>Sequencing wild and cultivated cassava and related species reveals extensive interspecific hybridization and genetic diversity.</title>
        <authorList>
            <person name="Bredeson J.V."/>
            <person name="Lyons J.B."/>
            <person name="Prochnik S.E."/>
            <person name="Wu G.A."/>
            <person name="Ha C.M."/>
            <person name="Edsinger-Gonzales E."/>
            <person name="Grimwood J."/>
            <person name="Schmutz J."/>
            <person name="Rabbi I.Y."/>
            <person name="Egesi C."/>
            <person name="Nauluvula P."/>
            <person name="Lebot V."/>
            <person name="Ndunguru J."/>
            <person name="Mkamilo G."/>
            <person name="Bart R.S."/>
            <person name="Setter T.L."/>
            <person name="Gleadow R.M."/>
            <person name="Kulakow P."/>
            <person name="Ferguson M.E."/>
            <person name="Rounsley S."/>
            <person name="Rokhsar D.S."/>
        </authorList>
    </citation>
    <scope>NUCLEOTIDE SEQUENCE [LARGE SCALE GENOMIC DNA]</scope>
    <source>
        <strain evidence="6">cv. AM560-2</strain>
    </source>
</reference>
<feature type="chain" id="PRO_5013243044" description="FAS1 domain-containing protein" evidence="3">
    <location>
        <begin position="26"/>
        <end position="330"/>
    </location>
</feature>
<protein>
    <recommendedName>
        <fullName evidence="4">FAS1 domain-containing protein</fullName>
    </recommendedName>
</protein>
<organism evidence="5 6">
    <name type="scientific">Manihot esculenta</name>
    <name type="common">Cassava</name>
    <name type="synonym">Jatropha manihot</name>
    <dbReference type="NCBI Taxonomy" id="3983"/>
    <lineage>
        <taxon>Eukaryota</taxon>
        <taxon>Viridiplantae</taxon>
        <taxon>Streptophyta</taxon>
        <taxon>Embryophyta</taxon>
        <taxon>Tracheophyta</taxon>
        <taxon>Spermatophyta</taxon>
        <taxon>Magnoliopsida</taxon>
        <taxon>eudicotyledons</taxon>
        <taxon>Gunneridae</taxon>
        <taxon>Pentapetalae</taxon>
        <taxon>rosids</taxon>
        <taxon>fabids</taxon>
        <taxon>Malpighiales</taxon>
        <taxon>Euphorbiaceae</taxon>
        <taxon>Crotonoideae</taxon>
        <taxon>Manihoteae</taxon>
        <taxon>Manihot</taxon>
    </lineage>
</organism>
<dbReference type="STRING" id="3983.A0A2C9W588"/>
<evidence type="ECO:0000256" key="1">
    <source>
        <dbReference type="ARBA" id="ARBA00007843"/>
    </source>
</evidence>
<evidence type="ECO:0000313" key="5">
    <source>
        <dbReference type="EMBL" id="OAY54337.1"/>
    </source>
</evidence>
<dbReference type="PROSITE" id="PS50213">
    <property type="entry name" value="FAS1"/>
    <property type="match status" value="1"/>
</dbReference>
<dbReference type="AlphaFoldDB" id="A0A2C9W588"/>
<accession>A0A2C9W588</accession>
<dbReference type="InterPro" id="IPR000782">
    <property type="entry name" value="FAS1_domain"/>
</dbReference>
<keyword evidence="6" id="KW-1185">Reference proteome</keyword>
<evidence type="ECO:0000259" key="4">
    <source>
        <dbReference type="PROSITE" id="PS50213"/>
    </source>
</evidence>
<sequence length="330" mass="35292">MPPYYLSLLLLLLHLINSIFNYAFATPTPSPAPSATATPCIPAPISTPSPAPSSTITPVPSPNAAPIANAHIPTPNASPIASARMPTPITTTTTPIQTHNITTAPLTGIPTLNISAAAPPPPRVRGINRQQLNNIIDALIGAGDFNRWANILSVADPSSLPLSATLFVPADDSRSPISTAITFDPLIFPYHIVPQRLCFAELRQMKLYTRLPTLLLSKSILITNNSISNYTLDDSLLSHPDLFTTGTFAVHGMGTLLDYNVYGDAKPKAPQPEVLSRPPPATYEPSGEEIDDNPDSPDVDAACLCTEVWPVFLVFCAVLASKFQRMSLGR</sequence>
<dbReference type="SMART" id="SM00554">
    <property type="entry name" value="FAS1"/>
    <property type="match status" value="1"/>
</dbReference>
<feature type="compositionally biased region" description="Acidic residues" evidence="2">
    <location>
        <begin position="286"/>
        <end position="295"/>
    </location>
</feature>
<feature type="domain" description="FAS1" evidence="4">
    <location>
        <begin position="132"/>
        <end position="257"/>
    </location>
</feature>
<name>A0A2C9W588_MANES</name>
<comment type="similarity">
    <text evidence="1">Belongs to the fasciclin-like AGP family.</text>
</comment>
<keyword evidence="3" id="KW-0732">Signal</keyword>
<dbReference type="PANTHER" id="PTHR33985:SF5">
    <property type="entry name" value="FASCICLIN-LIKE ARABINOGALACTAN FAMILY PROTEIN"/>
    <property type="match status" value="1"/>
</dbReference>
<comment type="caution">
    <text evidence="5">The sequence shown here is derived from an EMBL/GenBank/DDBJ whole genome shotgun (WGS) entry which is preliminary data.</text>
</comment>
<evidence type="ECO:0000313" key="6">
    <source>
        <dbReference type="Proteomes" id="UP000091857"/>
    </source>
</evidence>
<dbReference type="Proteomes" id="UP000091857">
    <property type="component" value="Chromosome 3"/>
</dbReference>
<dbReference type="FunFam" id="2.30.180.10:FF:000046">
    <property type="entry name" value="Fasciclin-like arabinogalactan family protein"/>
    <property type="match status" value="1"/>
</dbReference>
<evidence type="ECO:0000256" key="2">
    <source>
        <dbReference type="SAM" id="MobiDB-lite"/>
    </source>
</evidence>
<evidence type="ECO:0000256" key="3">
    <source>
        <dbReference type="SAM" id="SignalP"/>
    </source>
</evidence>
<dbReference type="PANTHER" id="PTHR33985">
    <property type="entry name" value="OS02G0491300 PROTEIN-RELATED"/>
    <property type="match status" value="1"/>
</dbReference>
<gene>
    <name evidence="5" type="ORF">MANES_03G066900v8</name>
</gene>
<proteinExistence type="inferred from homology"/>
<dbReference type="EMBL" id="CM004389">
    <property type="protein sequence ID" value="OAY54337.1"/>
    <property type="molecule type" value="Genomic_DNA"/>
</dbReference>
<dbReference type="InterPro" id="IPR036378">
    <property type="entry name" value="FAS1_dom_sf"/>
</dbReference>